<evidence type="ECO:0000313" key="5">
    <source>
        <dbReference type="EMBL" id="OEE60102.1"/>
    </source>
</evidence>
<dbReference type="GO" id="GO:0015930">
    <property type="term" value="F:glutamate synthase activity"/>
    <property type="evidence" value="ECO:0007669"/>
    <property type="project" value="InterPro"/>
</dbReference>
<comment type="similarity">
    <text evidence="1 2">Belongs to the glutamate synthase family.</text>
</comment>
<evidence type="ECO:0000256" key="2">
    <source>
        <dbReference type="PIRNR" id="PIRNR006429"/>
    </source>
</evidence>
<dbReference type="PANTHER" id="PTHR43819:SF1">
    <property type="entry name" value="ARCHAEAL-TYPE GLUTAMATE SYNTHASE [NADPH]"/>
    <property type="match status" value="1"/>
</dbReference>
<evidence type="ECO:0000313" key="6">
    <source>
        <dbReference type="Proteomes" id="UP000095039"/>
    </source>
</evidence>
<protein>
    <submittedName>
        <fullName evidence="5">Glutamate synthase</fullName>
    </submittedName>
</protein>
<dbReference type="SUPFAM" id="SSF51395">
    <property type="entry name" value="FMN-linked oxidoreductases"/>
    <property type="match status" value="1"/>
</dbReference>
<dbReference type="InterPro" id="IPR002932">
    <property type="entry name" value="Glu_synthdom"/>
</dbReference>
<dbReference type="PANTHER" id="PTHR43819">
    <property type="entry name" value="ARCHAEAL-TYPE GLUTAMATE SYNTHASE [NADPH]"/>
    <property type="match status" value="1"/>
</dbReference>
<dbReference type="EMBL" id="AJWN02000070">
    <property type="protein sequence ID" value="OEE60102.1"/>
    <property type="molecule type" value="Genomic_DNA"/>
</dbReference>
<evidence type="ECO:0000256" key="1">
    <source>
        <dbReference type="ARBA" id="ARBA00009716"/>
    </source>
</evidence>
<dbReference type="Proteomes" id="UP000095039">
    <property type="component" value="Unassembled WGS sequence"/>
</dbReference>
<dbReference type="AlphaFoldDB" id="A0A1E5C4I7"/>
<evidence type="ECO:0000256" key="3">
    <source>
        <dbReference type="SAM" id="Phobius"/>
    </source>
</evidence>
<name>A0A1E5C4I7_9GAMM</name>
<evidence type="ECO:0000259" key="4">
    <source>
        <dbReference type="Pfam" id="PF01645"/>
    </source>
</evidence>
<dbReference type="InterPro" id="IPR024188">
    <property type="entry name" value="GltB"/>
</dbReference>
<proteinExistence type="inferred from homology"/>
<dbReference type="PIRSF" id="PIRSF006429">
    <property type="entry name" value="GOGAT_lg_2"/>
    <property type="match status" value="1"/>
</dbReference>
<gene>
    <name evidence="5" type="ORF">A1OK_12375</name>
</gene>
<organism evidence="5 6">
    <name type="scientific">Enterovibrio norvegicus FF-454</name>
    <dbReference type="NCBI Taxonomy" id="1185651"/>
    <lineage>
        <taxon>Bacteria</taxon>
        <taxon>Pseudomonadati</taxon>
        <taxon>Pseudomonadota</taxon>
        <taxon>Gammaproteobacteria</taxon>
        <taxon>Vibrionales</taxon>
        <taxon>Vibrionaceae</taxon>
        <taxon>Enterovibrio</taxon>
    </lineage>
</organism>
<keyword evidence="3" id="KW-0812">Transmembrane</keyword>
<dbReference type="GO" id="GO:0006537">
    <property type="term" value="P:glutamate biosynthetic process"/>
    <property type="evidence" value="ECO:0007669"/>
    <property type="project" value="InterPro"/>
</dbReference>
<keyword evidence="3" id="KW-0472">Membrane</keyword>
<accession>A0A1E5C4I7</accession>
<keyword evidence="6" id="KW-1185">Reference proteome</keyword>
<feature type="transmembrane region" description="Helical" evidence="3">
    <location>
        <begin position="14"/>
        <end position="35"/>
    </location>
</feature>
<dbReference type="Pfam" id="PF01645">
    <property type="entry name" value="Glu_synthase"/>
    <property type="match status" value="1"/>
</dbReference>
<feature type="domain" description="Glutamate synthase" evidence="4">
    <location>
        <begin position="147"/>
        <end position="466"/>
    </location>
</feature>
<reference evidence="5 6" key="1">
    <citation type="journal article" date="2012" name="Science">
        <title>Ecological populations of bacteria act as socially cohesive units of antibiotic production and resistance.</title>
        <authorList>
            <person name="Cordero O.X."/>
            <person name="Wildschutte H."/>
            <person name="Kirkup B."/>
            <person name="Proehl S."/>
            <person name="Ngo L."/>
            <person name="Hussain F."/>
            <person name="Le Roux F."/>
            <person name="Mincer T."/>
            <person name="Polz M.F."/>
        </authorList>
    </citation>
    <scope>NUCLEOTIDE SEQUENCE [LARGE SCALE GENOMIC DNA]</scope>
    <source>
        <strain evidence="5 6">FF-454</strain>
    </source>
</reference>
<dbReference type="Gene3D" id="3.20.20.70">
    <property type="entry name" value="Aldolase class I"/>
    <property type="match status" value="1"/>
</dbReference>
<comment type="caution">
    <text evidence="5">The sequence shown here is derived from an EMBL/GenBank/DDBJ whole genome shotgun (WGS) entry which is preliminary data.</text>
</comment>
<sequence length="491" mass="53737">MDVMASWATHLLEISAALFIFLLGCLFLCIIYLYIRDVTQTKQAIRRNYPVVGRFRYWFEHMGEFFRQYFFAQDRDELPFNRAQRSWVYRAAKNIDSTVAFGSTRPLNQPGDVIFLNCPFPTLSEDAVPASAVTIGEGVARVPYTTSSIFNISGMSFGALSVPAVLSLSKGAKKAGVWMNTGEGGLSPYHLEGGADIVFQIGTAKYGVRDENGELSDERLKAIAAHQQVRMFEIKMSQGAKPGKGGILPGNKVSAEIAAIRGILEGEDSISPNGHKDIRCVDDLLDMIDRIRQVTGKPVGFKMVLGAYGWLDELMLTIHSRGISSAPDFITLDSADGGTGAAPQSLMDFMGLPIKRSLPMLVDKLESHGLKQRVKVIVSGKLVNPAEVAWAMCIGADFITSARGFMFSLGCIQALQCNKNTCPTGITTHDPKLHKGLVVSDKAERVAHYATNLMYEVGVIAHACGVSEPRKLKRFHAQLINDRGLPQSLDE</sequence>
<dbReference type="RefSeq" id="WP_016962453.1">
    <property type="nucleotide sequence ID" value="NZ_AJWN02000070.1"/>
</dbReference>
<dbReference type="CDD" id="cd02808">
    <property type="entry name" value="GltS_FMN"/>
    <property type="match status" value="1"/>
</dbReference>
<dbReference type="InterPro" id="IPR013785">
    <property type="entry name" value="Aldolase_TIM"/>
</dbReference>
<keyword evidence="3" id="KW-1133">Transmembrane helix</keyword>